<name>A0A9D2M2A4_9FIRM</name>
<feature type="transmembrane region" description="Helical" evidence="1">
    <location>
        <begin position="126"/>
        <end position="148"/>
    </location>
</feature>
<feature type="transmembrane region" description="Helical" evidence="1">
    <location>
        <begin position="88"/>
        <end position="106"/>
    </location>
</feature>
<feature type="transmembrane region" description="Helical" evidence="1">
    <location>
        <begin position="12"/>
        <end position="29"/>
    </location>
</feature>
<evidence type="ECO:0000256" key="1">
    <source>
        <dbReference type="SAM" id="Phobius"/>
    </source>
</evidence>
<accession>A0A9D2M2A4</accession>
<gene>
    <name evidence="2" type="ORF">H9943_04205</name>
</gene>
<dbReference type="Proteomes" id="UP000824209">
    <property type="component" value="Unassembled WGS sequence"/>
</dbReference>
<feature type="transmembrane region" description="Helical" evidence="1">
    <location>
        <begin position="197"/>
        <end position="219"/>
    </location>
</feature>
<proteinExistence type="predicted"/>
<feature type="transmembrane region" description="Helical" evidence="1">
    <location>
        <begin position="49"/>
        <end position="67"/>
    </location>
</feature>
<sequence>MKQIVRVALPDFLKYSAMIAGIMLLVYFFNTGLSMDLSEDRSNYLIKYLFWGWGWVSMIVTTSYLPVFARQALTMGKTRREVLRSLPALSAIAALSQMAACFFVGFVMRMVWGEQFPIEQMLGNPLVLFIAAGFSFALLGQLMGVLGMRFGAKGIWIFMGTAILLFLSLVLAFVFAWSEQLLRTVIFFTTAPVWQVVAIAVGAVLLLGVVIQAASTALLRNFSVK</sequence>
<dbReference type="AlphaFoldDB" id="A0A9D2M2A4"/>
<keyword evidence="1" id="KW-1133">Transmembrane helix</keyword>
<keyword evidence="1" id="KW-0472">Membrane</keyword>
<evidence type="ECO:0000313" key="3">
    <source>
        <dbReference type="Proteomes" id="UP000824209"/>
    </source>
</evidence>
<comment type="caution">
    <text evidence="2">The sequence shown here is derived from an EMBL/GenBank/DDBJ whole genome shotgun (WGS) entry which is preliminary data.</text>
</comment>
<reference evidence="2" key="2">
    <citation type="submission" date="2021-04" db="EMBL/GenBank/DDBJ databases">
        <authorList>
            <person name="Gilroy R."/>
        </authorList>
    </citation>
    <scope>NUCLEOTIDE SEQUENCE</scope>
    <source>
        <strain evidence="2">ChiBcec8-14828</strain>
    </source>
</reference>
<dbReference type="EMBL" id="DWYA01000041">
    <property type="protein sequence ID" value="HJB39580.1"/>
    <property type="molecule type" value="Genomic_DNA"/>
</dbReference>
<protein>
    <submittedName>
        <fullName evidence="2">Uncharacterized protein</fullName>
    </submittedName>
</protein>
<reference evidence="2" key="1">
    <citation type="journal article" date="2021" name="PeerJ">
        <title>Extensive microbial diversity within the chicken gut microbiome revealed by metagenomics and culture.</title>
        <authorList>
            <person name="Gilroy R."/>
            <person name="Ravi A."/>
            <person name="Getino M."/>
            <person name="Pursley I."/>
            <person name="Horton D.L."/>
            <person name="Alikhan N.F."/>
            <person name="Baker D."/>
            <person name="Gharbi K."/>
            <person name="Hall N."/>
            <person name="Watson M."/>
            <person name="Adriaenssens E.M."/>
            <person name="Foster-Nyarko E."/>
            <person name="Jarju S."/>
            <person name="Secka A."/>
            <person name="Antonio M."/>
            <person name="Oren A."/>
            <person name="Chaudhuri R.R."/>
            <person name="La Ragione R."/>
            <person name="Hildebrand F."/>
            <person name="Pallen M.J."/>
        </authorList>
    </citation>
    <scope>NUCLEOTIDE SEQUENCE</scope>
    <source>
        <strain evidence="2">ChiBcec8-14828</strain>
    </source>
</reference>
<keyword evidence="1" id="KW-0812">Transmembrane</keyword>
<organism evidence="2 3">
    <name type="scientific">Candidatus Ruthenibacterium avium</name>
    <dbReference type="NCBI Taxonomy" id="2838751"/>
    <lineage>
        <taxon>Bacteria</taxon>
        <taxon>Bacillati</taxon>
        <taxon>Bacillota</taxon>
        <taxon>Clostridia</taxon>
        <taxon>Eubacteriales</taxon>
        <taxon>Oscillospiraceae</taxon>
        <taxon>Ruthenibacterium</taxon>
    </lineage>
</organism>
<evidence type="ECO:0000313" key="2">
    <source>
        <dbReference type="EMBL" id="HJB39580.1"/>
    </source>
</evidence>
<feature type="transmembrane region" description="Helical" evidence="1">
    <location>
        <begin position="155"/>
        <end position="177"/>
    </location>
</feature>